<sequence>MERTYIQMERTYFYGNNVDGESDDGDGEKEIKTKPVKVDFSQYSEEQKSRFKDDKQARSLLLQSIPNDIYVKIDSFKHNAKQMWDQLEKMMMGSKIGNQIKVANFINNYEEFKAKENESLEDTYERFTLLLNELTKNKVKKKQLENNVKFLSILRPEWKKHTRRMKQMKDLNEIPLHEVYETLKQNEEEVEEKRAEKKKAVQVPDPIALVGETKKEKKKKKIVSSSSESGSVSDSDDGESLKQAMILLTRAFQKKFYKKSGSNSQRYSSSSSKNHEHRERVEGKRFDENRYGEKKPDEKKKFVNDYTAVEKPSTDSIKCYNCGKLVHYAKDCRKPKVRNSQYYQNKLLLARQQEAGVALMAEDEFWLDHSEDESDEKEEKAHICLMGKEEKDDDSDDEAVNEVENKNLNKKVNGLEVKLYKRDQTDQTIFLNTPNEEVDVKQRWGLGFNNPHYLKKAIRKQLALYNYDFLACADKHTHLKPKFVTKLSDEDEAKETENRKNKKKMQLPFNYVKLNDSYLSETPKVLSKDYFVSYSASEMKAKPAIAKVYVPTSILESKIAKLENVLSDEKLLVDIQQNVFSTVLKNTVFQSKSTKCSTVSKSSQSSSDNSDDLFESANDSFNSDDGSMEESDMFDIHSKLPDHSTCLENNKVLPSGVSNDKVSITADYYANGKKHKKQRLQKQKYTGTQKKPQSQKSIFPNKSTSYVSDLRKKKLKAQSKWRPKQKDAEIAESVTDNSCTKSVSSDSDVVDQCASHKQNLTRHMWYLDSGCSKHMTGQKALLSNYTEKFSGNVRFGNDQLSPILGYGDIIQDKIMISKVSYVEGLGHNLFSIGQFCDKGLEVNFKSKSCSIRTEDGTELLGGHRKTNLYTINLSKVQIDNQVCLMTKASQQQSWLWHRRLSHLNFRYINKLVRGKLVKGLPELKYEREQLCAACEKGKMKRAAHKPKPEPSTSSPLELIHMDLWCPMRTQSLGGKKYVLVIVDDYSRYTWVKFLRSKYETPEVLILFLKTTQVKLQRQVKFLRTDNGTEFKNKIVDEYLESVGISHQFSAARTPQQNGVVERRNRTLVEAAQTMLSQSDLPLFLWAEAVSTACHTQNRSIIHRRFHKTPYELINNRTPTIKYFHIFGCKCFVLNDRESLNKFSAKADEGIFIGYSSTSVAYRVYIKKSKTVMESVNVTFDEEMASDQINSEPVITGVLASGQISPEPVSTAINSDNASTSTSHLTDLDLLFEFFYDEFLGSNISKYAVTDRSEDTSCNHPVTSEVITEQVSPVQSETHIPIVTPTVEDAQANIEPEVTVSVGCNTLSTQQPEFVVPTDTSAHETSTDNPLPVIQTEDFESGFQDDDHVQNLSIPLPHEHRWTKDHPLHQVIRDFDKPVQTRSATINQCMHDSFLSKIDPTRVSEALADSDWVSAMQEELNQFEALKVWRLVSKPEGKTVIGTKWVFNNKKDEDGVVIRNKARLVAKGYRQEEGIDYDETYAPEARIEAIRMFFAYAAHKNFTVFQMDVKTTFLNGILKEEVYVSQPERFVNQDKPDHVYILDKALYGLKQAPRAWYDVLSKFLVKSGFSKGKIDTTLFIKKEKADIILIQIYVDDIIFGSTNPKYCKNFSNLMVSRFQMSMMGEMNFFLGLQVKQLSTGIFINQYKYILDILRKYKMEDCKSIGTPMAPGTKIHADPSGTSVDLRTYKGMIGSLMYLTSSRPDIMVSTCLCSRYQDAPKESHLVAVKRIFRYLKGTADLGLWYPKDTGFQLTAYSDADHAGCMLDRKSTSGHVQFLGDKLVSWASKKQLCVSTSTAEAEYVAAASCCSQVLWMRTQLQDYGFKYDKIPIY</sequence>
<organism evidence="1 2">
    <name type="scientific">Arctium lappa</name>
    <name type="common">Greater burdock</name>
    <name type="synonym">Lappa major</name>
    <dbReference type="NCBI Taxonomy" id="4217"/>
    <lineage>
        <taxon>Eukaryota</taxon>
        <taxon>Viridiplantae</taxon>
        <taxon>Streptophyta</taxon>
        <taxon>Embryophyta</taxon>
        <taxon>Tracheophyta</taxon>
        <taxon>Spermatophyta</taxon>
        <taxon>Magnoliopsida</taxon>
        <taxon>eudicotyledons</taxon>
        <taxon>Gunneridae</taxon>
        <taxon>Pentapetalae</taxon>
        <taxon>asterids</taxon>
        <taxon>campanulids</taxon>
        <taxon>Asterales</taxon>
        <taxon>Asteraceae</taxon>
        <taxon>Carduoideae</taxon>
        <taxon>Cardueae</taxon>
        <taxon>Arctiinae</taxon>
        <taxon>Arctium</taxon>
    </lineage>
</organism>
<dbReference type="Proteomes" id="UP001055879">
    <property type="component" value="Linkage Group LG02"/>
</dbReference>
<name>A0ACB9EHV9_ARCLA</name>
<keyword evidence="2" id="KW-1185">Reference proteome</keyword>
<reference evidence="1 2" key="2">
    <citation type="journal article" date="2022" name="Mol. Ecol. Resour.">
        <title>The genomes of chicory, endive, great burdock and yacon provide insights into Asteraceae paleo-polyploidization history and plant inulin production.</title>
        <authorList>
            <person name="Fan W."/>
            <person name="Wang S."/>
            <person name="Wang H."/>
            <person name="Wang A."/>
            <person name="Jiang F."/>
            <person name="Liu H."/>
            <person name="Zhao H."/>
            <person name="Xu D."/>
            <person name="Zhang Y."/>
        </authorList>
    </citation>
    <scope>NUCLEOTIDE SEQUENCE [LARGE SCALE GENOMIC DNA]</scope>
    <source>
        <strain evidence="2">cv. Niubang</strain>
    </source>
</reference>
<evidence type="ECO:0000313" key="2">
    <source>
        <dbReference type="Proteomes" id="UP001055879"/>
    </source>
</evidence>
<comment type="caution">
    <text evidence="1">The sequence shown here is derived from an EMBL/GenBank/DDBJ whole genome shotgun (WGS) entry which is preliminary data.</text>
</comment>
<evidence type="ECO:0000313" key="1">
    <source>
        <dbReference type="EMBL" id="KAI3758240.1"/>
    </source>
</evidence>
<gene>
    <name evidence="1" type="ORF">L6452_05794</name>
</gene>
<dbReference type="EMBL" id="CM042048">
    <property type="protein sequence ID" value="KAI3758240.1"/>
    <property type="molecule type" value="Genomic_DNA"/>
</dbReference>
<reference evidence="2" key="1">
    <citation type="journal article" date="2022" name="Mol. Ecol. Resour.">
        <title>The genomes of chicory, endive, great burdock and yacon provide insights into Asteraceae palaeo-polyploidization history and plant inulin production.</title>
        <authorList>
            <person name="Fan W."/>
            <person name="Wang S."/>
            <person name="Wang H."/>
            <person name="Wang A."/>
            <person name="Jiang F."/>
            <person name="Liu H."/>
            <person name="Zhao H."/>
            <person name="Xu D."/>
            <person name="Zhang Y."/>
        </authorList>
    </citation>
    <scope>NUCLEOTIDE SEQUENCE [LARGE SCALE GENOMIC DNA]</scope>
    <source>
        <strain evidence="2">cv. Niubang</strain>
    </source>
</reference>
<proteinExistence type="predicted"/>
<protein>
    <submittedName>
        <fullName evidence="1">Uncharacterized protein</fullName>
    </submittedName>
</protein>
<accession>A0ACB9EHV9</accession>